<keyword evidence="2" id="KW-1185">Reference proteome</keyword>
<dbReference type="Proteomes" id="UP001283361">
    <property type="component" value="Unassembled WGS sequence"/>
</dbReference>
<organism evidence="1 2">
    <name type="scientific">Elysia crispata</name>
    <name type="common">lettuce slug</name>
    <dbReference type="NCBI Taxonomy" id="231223"/>
    <lineage>
        <taxon>Eukaryota</taxon>
        <taxon>Metazoa</taxon>
        <taxon>Spiralia</taxon>
        <taxon>Lophotrochozoa</taxon>
        <taxon>Mollusca</taxon>
        <taxon>Gastropoda</taxon>
        <taxon>Heterobranchia</taxon>
        <taxon>Euthyneura</taxon>
        <taxon>Panpulmonata</taxon>
        <taxon>Sacoglossa</taxon>
        <taxon>Placobranchoidea</taxon>
        <taxon>Plakobranchidae</taxon>
        <taxon>Elysia</taxon>
    </lineage>
</organism>
<protein>
    <submittedName>
        <fullName evidence="1">Uncharacterized protein</fullName>
    </submittedName>
</protein>
<accession>A0AAE1EEI9</accession>
<dbReference type="AlphaFoldDB" id="A0AAE1EEI9"/>
<reference evidence="1" key="1">
    <citation type="journal article" date="2023" name="G3 (Bethesda)">
        <title>A reference genome for the long-term kleptoplast-retaining sea slug Elysia crispata morphotype clarki.</title>
        <authorList>
            <person name="Eastman K.E."/>
            <person name="Pendleton A.L."/>
            <person name="Shaikh M.A."/>
            <person name="Suttiyut T."/>
            <person name="Ogas R."/>
            <person name="Tomko P."/>
            <person name="Gavelis G."/>
            <person name="Widhalm J.R."/>
            <person name="Wisecaver J.H."/>
        </authorList>
    </citation>
    <scope>NUCLEOTIDE SEQUENCE</scope>
    <source>
        <strain evidence="1">ECLA1</strain>
    </source>
</reference>
<gene>
    <name evidence="1" type="ORF">RRG08_005579</name>
</gene>
<name>A0AAE1EEI9_9GAST</name>
<evidence type="ECO:0000313" key="2">
    <source>
        <dbReference type="Proteomes" id="UP001283361"/>
    </source>
</evidence>
<comment type="caution">
    <text evidence="1">The sequence shown here is derived from an EMBL/GenBank/DDBJ whole genome shotgun (WGS) entry which is preliminary data.</text>
</comment>
<sequence>MSPTPGQATIRRAELAREAKSKATALDLCLAPACLESRPATKKGLHYESMRICFLRTPIMYGGYVYVGIRLLSMRISAPDLSHASAILRASVCN</sequence>
<proteinExistence type="predicted"/>
<evidence type="ECO:0000313" key="1">
    <source>
        <dbReference type="EMBL" id="KAK3802993.1"/>
    </source>
</evidence>
<dbReference type="EMBL" id="JAWDGP010000202">
    <property type="protein sequence ID" value="KAK3802993.1"/>
    <property type="molecule type" value="Genomic_DNA"/>
</dbReference>